<dbReference type="InterPro" id="IPR036953">
    <property type="entry name" value="GreA/GreB_C_sf"/>
</dbReference>
<dbReference type="Pfam" id="PF03449">
    <property type="entry name" value="GreA_GreB_N"/>
    <property type="match status" value="1"/>
</dbReference>
<evidence type="ECO:0000313" key="9">
    <source>
        <dbReference type="Proteomes" id="UP000071392"/>
    </source>
</evidence>
<evidence type="ECO:0000313" key="8">
    <source>
        <dbReference type="EMBL" id="KXU34811.1"/>
    </source>
</evidence>
<dbReference type="GO" id="GO:0003746">
    <property type="term" value="F:translation elongation factor activity"/>
    <property type="evidence" value="ECO:0007669"/>
    <property type="project" value="UniProtKB-KW"/>
</dbReference>
<feature type="domain" description="Transcription elongation factor GreA/GreB N-terminal" evidence="7">
    <location>
        <begin position="459"/>
        <end position="527"/>
    </location>
</feature>
<evidence type="ECO:0000256" key="2">
    <source>
        <dbReference type="ARBA" id="ARBA00023125"/>
    </source>
</evidence>
<dbReference type="InterPro" id="IPR023459">
    <property type="entry name" value="Tscrpt_elong_fac_GreA/B_fam"/>
</dbReference>
<keyword evidence="8" id="KW-0251">Elongation factor</keyword>
<reference evidence="8 9" key="1">
    <citation type="submission" date="2016-02" db="EMBL/GenBank/DDBJ databases">
        <authorList>
            <person name="Wen L."/>
            <person name="He K."/>
            <person name="Yang H."/>
        </authorList>
    </citation>
    <scope>NUCLEOTIDE SEQUENCE [LARGE SCALE GENOMIC DNA]</scope>
    <source>
        <strain evidence="8 9">CV41</strain>
    </source>
</reference>
<dbReference type="SUPFAM" id="SSF46557">
    <property type="entry name" value="GreA transcript cleavage protein, N-terminal domain"/>
    <property type="match status" value="1"/>
</dbReference>
<dbReference type="Proteomes" id="UP000071392">
    <property type="component" value="Unassembled WGS sequence"/>
</dbReference>
<evidence type="ECO:0000256" key="5">
    <source>
        <dbReference type="HAMAP-Rule" id="MF_00105"/>
    </source>
</evidence>
<dbReference type="GO" id="GO:0070063">
    <property type="term" value="F:RNA polymerase binding"/>
    <property type="evidence" value="ECO:0007669"/>
    <property type="project" value="InterPro"/>
</dbReference>
<keyword evidence="3 5" id="KW-0804">Transcription</keyword>
<dbReference type="AlphaFoldDB" id="A0A139SJT2"/>
<dbReference type="Pfam" id="PF01272">
    <property type="entry name" value="GreA_GreB"/>
    <property type="match status" value="1"/>
</dbReference>
<name>A0A139SJT2_9BACT</name>
<gene>
    <name evidence="5" type="primary">greA</name>
    <name evidence="8" type="ORF">AXK12_06915</name>
</gene>
<keyword evidence="1 5" id="KW-0805">Transcription regulation</keyword>
<feature type="domain" description="Transcription elongation factor GreA/GreB C-terminal" evidence="6">
    <location>
        <begin position="535"/>
        <end position="607"/>
    </location>
</feature>
<dbReference type="SUPFAM" id="SSF54534">
    <property type="entry name" value="FKBP-like"/>
    <property type="match status" value="1"/>
</dbReference>
<comment type="function">
    <text evidence="4 5">Necessary for efficient RNA polymerase transcription elongation past template-encoded arresting sites. The arresting sites in DNA have the property of trapping a certain fraction of elongating RNA polymerases that pass through, resulting in locked ternary complexes. Cleavage of the nascent transcript by cleavage factors such as GreA or GreB allows the resumption of elongation from the new 3'terminus. GreA releases sequences of 2 to 3 nucleotides.</text>
</comment>
<keyword evidence="9" id="KW-1185">Reference proteome</keyword>
<dbReference type="RefSeq" id="WP_068712716.1">
    <property type="nucleotide sequence ID" value="NZ_LSZP01000048.1"/>
</dbReference>
<dbReference type="GO" id="GO:0032784">
    <property type="term" value="P:regulation of DNA-templated transcription elongation"/>
    <property type="evidence" value="ECO:0007669"/>
    <property type="project" value="UniProtKB-UniRule"/>
</dbReference>
<comment type="similarity">
    <text evidence="5">Belongs to the GreA/GreB family.</text>
</comment>
<dbReference type="Gene3D" id="1.10.287.180">
    <property type="entry name" value="Transcription elongation factor, GreA/GreB, N-terminal domain"/>
    <property type="match status" value="1"/>
</dbReference>
<dbReference type="GO" id="GO:0006354">
    <property type="term" value="P:DNA-templated transcription elongation"/>
    <property type="evidence" value="ECO:0007669"/>
    <property type="project" value="TreeGrafter"/>
</dbReference>
<dbReference type="STRING" id="1548208.AXK12_06915"/>
<dbReference type="InterPro" id="IPR001437">
    <property type="entry name" value="Tscrpt_elong_fac_GreA/B_C"/>
</dbReference>
<dbReference type="HAMAP" id="MF_00105">
    <property type="entry name" value="GreA_GreB"/>
    <property type="match status" value="1"/>
</dbReference>
<dbReference type="GO" id="GO:0003677">
    <property type="term" value="F:DNA binding"/>
    <property type="evidence" value="ECO:0007669"/>
    <property type="project" value="UniProtKB-UniRule"/>
</dbReference>
<organism evidence="8 9">
    <name type="scientific">Cephaloticoccus capnophilus</name>
    <dbReference type="NCBI Taxonomy" id="1548208"/>
    <lineage>
        <taxon>Bacteria</taxon>
        <taxon>Pseudomonadati</taxon>
        <taxon>Verrucomicrobiota</taxon>
        <taxon>Opitutia</taxon>
        <taxon>Opitutales</taxon>
        <taxon>Opitutaceae</taxon>
        <taxon>Cephaloticoccus</taxon>
    </lineage>
</organism>
<dbReference type="PANTHER" id="PTHR30437">
    <property type="entry name" value="TRANSCRIPTION ELONGATION FACTOR GREA"/>
    <property type="match status" value="1"/>
</dbReference>
<dbReference type="InterPro" id="IPR028624">
    <property type="entry name" value="Tscrpt_elong_fac_GreA/B"/>
</dbReference>
<keyword evidence="2 5" id="KW-0238">DNA-binding</keyword>
<protein>
    <recommendedName>
        <fullName evidence="5">Transcription elongation factor GreA</fullName>
    </recommendedName>
    <alternativeName>
        <fullName evidence="5">Transcript cleavage factor GreA</fullName>
    </alternativeName>
</protein>
<dbReference type="EMBL" id="LSZP01000048">
    <property type="protein sequence ID" value="KXU34811.1"/>
    <property type="molecule type" value="Genomic_DNA"/>
</dbReference>
<accession>A0A139SJT2</accession>
<comment type="caution">
    <text evidence="8">The sequence shown here is derived from an EMBL/GenBank/DDBJ whole genome shotgun (WGS) entry which is preliminary data.</text>
</comment>
<evidence type="ECO:0000256" key="4">
    <source>
        <dbReference type="ARBA" id="ARBA00024916"/>
    </source>
</evidence>
<dbReference type="InterPro" id="IPR022691">
    <property type="entry name" value="Tscrpt_elong_fac_GreA/B_N"/>
</dbReference>
<sequence>MNPEAVSALIAKNPALKAAKTKLEAMTPGTYCVHRSWGFGQIKSYDDAAQRLIIDFKDKPGHPMDPAFCLSTMELLPANHLLVRKETDGAKIAELIAENPAQLLVEALESYPNHAATQIEIEIVLAQVVGAEKFKKWWSAAKKVITKDPRITIPEKKTECYILREKPISAEDEILEQFRGTRSARRRIALAVELLDTANKKNLKEELGEILQGVTEAVRDSNQLGKAERLHGAAVRDDLAELLGHKGELAPTQASLIADARDLPTVAETIPVQFQRRFLNLILDTHPIEARDILFNLLKVSQGKFTTECINFLVEHDHGDELAATLGRWQTEQNLRAPVLLWIVKNRHSKKFAKLLHDLITPRLLSAIFFAIDYEALQSSTVRRIPLADILSDDSELIADLLSTADPETARDLANTLLLNQGFEDLTKKSLLARFIKIFPSIQAIVASEADGKDEQLLVSRASHDRKREEYEAIISKKIPENSKAIAAAREHGDLKENSEYKMAKQDQSVLMAQKALLERDLARAQITDFSEASTAQVSVGTVVDIKSANTGESTRYTLLGAWDGEPEKNIISYKTALGAALIGKKAGESVTIKIGNNEETYTIDRIARYADAAAAGA</sequence>
<proteinExistence type="inferred from homology"/>
<evidence type="ECO:0000259" key="7">
    <source>
        <dbReference type="Pfam" id="PF03449"/>
    </source>
</evidence>
<dbReference type="PANTHER" id="PTHR30437:SF4">
    <property type="entry name" value="TRANSCRIPTION ELONGATION FACTOR GREA"/>
    <property type="match status" value="1"/>
</dbReference>
<dbReference type="InterPro" id="IPR036805">
    <property type="entry name" value="Tscrpt_elong_fac_GreA/B_N_sf"/>
</dbReference>
<keyword evidence="8" id="KW-0648">Protein biosynthesis</keyword>
<dbReference type="Gene3D" id="3.10.50.30">
    <property type="entry name" value="Transcription elongation factor, GreA/GreB, C-terminal domain"/>
    <property type="match status" value="1"/>
</dbReference>
<evidence type="ECO:0000259" key="6">
    <source>
        <dbReference type="Pfam" id="PF01272"/>
    </source>
</evidence>
<evidence type="ECO:0000256" key="1">
    <source>
        <dbReference type="ARBA" id="ARBA00023015"/>
    </source>
</evidence>
<evidence type="ECO:0000256" key="3">
    <source>
        <dbReference type="ARBA" id="ARBA00023163"/>
    </source>
</evidence>
<dbReference type="OrthoDB" id="9808774at2"/>